<gene>
    <name evidence="6" type="ORF">FNH21_00900</name>
</gene>
<comment type="similarity">
    <text evidence="1">Belongs to the ATP-dependent AMP-binding enzyme family.</text>
</comment>
<dbReference type="AlphaFoldDB" id="A0A7X1TM60"/>
<keyword evidence="6" id="KW-0378">Hydrolase</keyword>
<feature type="domain" description="AMP-dependent synthetase/ligase" evidence="4">
    <location>
        <begin position="355"/>
        <end position="749"/>
    </location>
</feature>
<dbReference type="InterPro" id="IPR000073">
    <property type="entry name" value="AB_hydrolase_1"/>
</dbReference>
<dbReference type="Pfam" id="PF00561">
    <property type="entry name" value="Abhydrolase_1"/>
    <property type="match status" value="1"/>
</dbReference>
<evidence type="ECO:0000256" key="2">
    <source>
        <dbReference type="ARBA" id="ARBA00022598"/>
    </source>
</evidence>
<keyword evidence="2" id="KW-0436">Ligase</keyword>
<dbReference type="Gene3D" id="3.40.50.12780">
    <property type="entry name" value="N-terminal domain of ligase-like"/>
    <property type="match status" value="1"/>
</dbReference>
<dbReference type="PANTHER" id="PTHR43201:SF5">
    <property type="entry name" value="MEDIUM-CHAIN ACYL-COA LIGASE ACSF2, MITOCHONDRIAL"/>
    <property type="match status" value="1"/>
</dbReference>
<dbReference type="InterPro" id="IPR020845">
    <property type="entry name" value="AMP-binding_CS"/>
</dbReference>
<dbReference type="PROSITE" id="PS00455">
    <property type="entry name" value="AMP_BINDING"/>
    <property type="match status" value="1"/>
</dbReference>
<proteinExistence type="inferred from homology"/>
<dbReference type="Gene3D" id="3.40.50.1820">
    <property type="entry name" value="alpha/beta hydrolase"/>
    <property type="match status" value="1"/>
</dbReference>
<dbReference type="InterPro" id="IPR000873">
    <property type="entry name" value="AMP-dep_synth/lig_dom"/>
</dbReference>
<sequence>MVALPGVDPSWSAYLDVPSTSGADAPGTHHRWHYLDNGAGADGAPVRGTLLCVHGNPTWSYLWRTYLAAGLAEGWRVVAVDQLDMGYSARTGVFRRLEHRITDLEDFVAALGLHGPVVTVGHDWGGVVSLGYAERNRADLVGVILTNTAIHQDPARSIPAPLRLALAPGVHGMGTRTTTAFLDVTLALARPALDPSVRRAFRAPYRTPQDRRGIANFVSDIPADPSHPSHAALTTTAEGIRTLDVPVLMMWGPHDPVFSDTYLEDLAQRLPHADIHRFEHASHLVQEDADTAATAMEWLAARSVAVPTGDAGTTASAPTAGSDEGSDEGPDEGPAFSPLGRRLRDLASGPDSGTTAVAEITPSGARTLSWKDLDDDVAAVAAGLTALGYGPGSRVSLLVPPGIDLTVLIYACLRIGAIIVVADAGLGARGLSRAVRSSAPDVVIGIERALLAARAFRWPGRRISATSLTAARRRALRVDASLGDLRAARATADAEVQPDADAAILFTSGSTGPAKGVVYTHRQLSAMRDTVGATLGLGPGTSLVAGFAPFALLGPALGATSVTPDMDVTAPRTLTAQALADAAAAIDATVVFASPAALRNVIATSGALSEDGRTALGRISLLLSAGAPIPVPLLEEVQALVPAAALHTPYGMTESLLVADTDLDGIRRAAAAGAGGLDGAGNGVCVGRPVHGAAVAISPLAAADPDVQDHGDGPRPPGSAPGAATGEPTTAPGVTGEILVDAPHVKDRYFRLWRTQQESVRTHPWHRTGDVGHLDAEGRLWVEGRLGHVITSAAGILTPVGLEQALEILGDVRLAAVVGVGPAGTQAVVAVLETAASGSVAAAAGRPVRRRAGAAAASLLRRPEQRARLAAPALAAAAREVARQRGVDLAAVVEVPALPVDIRHNAKIDRARVAAWSSRFLSGGRAGPL</sequence>
<accession>A0A7X1TM60</accession>
<reference evidence="7" key="1">
    <citation type="submission" date="2019-07" db="EMBL/GenBank/DDBJ databases">
        <title>Arthrobacter KR32 sp. nov., isolated from mountain cheese made of cows milk.</title>
        <authorList>
            <person name="Flegler A."/>
        </authorList>
    </citation>
    <scope>NUCLEOTIDE SEQUENCE [LARGE SCALE GENOMIC DNA]</scope>
    <source>
        <strain evidence="7">KR32</strain>
    </source>
</reference>
<dbReference type="PANTHER" id="PTHR43201">
    <property type="entry name" value="ACYL-COA SYNTHETASE"/>
    <property type="match status" value="1"/>
</dbReference>
<evidence type="ECO:0000256" key="3">
    <source>
        <dbReference type="SAM" id="MobiDB-lite"/>
    </source>
</evidence>
<evidence type="ECO:0000313" key="7">
    <source>
        <dbReference type="Proteomes" id="UP000326464"/>
    </source>
</evidence>
<evidence type="ECO:0000259" key="5">
    <source>
        <dbReference type="Pfam" id="PF00561"/>
    </source>
</evidence>
<dbReference type="SUPFAM" id="SSF53474">
    <property type="entry name" value="alpha/beta-Hydrolases"/>
    <property type="match status" value="1"/>
</dbReference>
<dbReference type="Proteomes" id="UP000326464">
    <property type="component" value="Unassembled WGS sequence"/>
</dbReference>
<dbReference type="GO" id="GO:0006631">
    <property type="term" value="P:fatty acid metabolic process"/>
    <property type="evidence" value="ECO:0007669"/>
    <property type="project" value="TreeGrafter"/>
</dbReference>
<dbReference type="EMBL" id="VJXX01000001">
    <property type="protein sequence ID" value="MPY09297.1"/>
    <property type="molecule type" value="Genomic_DNA"/>
</dbReference>
<feature type="domain" description="AB hydrolase-1" evidence="5">
    <location>
        <begin position="49"/>
        <end position="289"/>
    </location>
</feature>
<feature type="compositionally biased region" description="Low complexity" evidence="3">
    <location>
        <begin position="308"/>
        <end position="323"/>
    </location>
</feature>
<dbReference type="GO" id="GO:0016787">
    <property type="term" value="F:hydrolase activity"/>
    <property type="evidence" value="ECO:0007669"/>
    <property type="project" value="UniProtKB-KW"/>
</dbReference>
<name>A0A7X1TM60_9MICC</name>
<organism evidence="6 7">
    <name type="scientific">Arthrobacter bussei</name>
    <dbReference type="NCBI Taxonomy" id="2594179"/>
    <lineage>
        <taxon>Bacteria</taxon>
        <taxon>Bacillati</taxon>
        <taxon>Actinomycetota</taxon>
        <taxon>Actinomycetes</taxon>
        <taxon>Micrococcales</taxon>
        <taxon>Micrococcaceae</taxon>
        <taxon>Arthrobacter</taxon>
    </lineage>
</organism>
<dbReference type="SUPFAM" id="SSF56801">
    <property type="entry name" value="Acetyl-CoA synthetase-like"/>
    <property type="match status" value="1"/>
</dbReference>
<evidence type="ECO:0000259" key="4">
    <source>
        <dbReference type="Pfam" id="PF00501"/>
    </source>
</evidence>
<keyword evidence="7" id="KW-1185">Reference proteome</keyword>
<feature type="region of interest" description="Disordered" evidence="3">
    <location>
        <begin position="308"/>
        <end position="357"/>
    </location>
</feature>
<comment type="caution">
    <text evidence="6">The sequence shown here is derived from an EMBL/GenBank/DDBJ whole genome shotgun (WGS) entry which is preliminary data.</text>
</comment>
<dbReference type="RefSeq" id="WP_191931480.1">
    <property type="nucleotide sequence ID" value="NZ_VJXX01000001.1"/>
</dbReference>
<dbReference type="InterPro" id="IPR042099">
    <property type="entry name" value="ANL_N_sf"/>
</dbReference>
<evidence type="ECO:0000313" key="6">
    <source>
        <dbReference type="EMBL" id="MPY09297.1"/>
    </source>
</evidence>
<dbReference type="Pfam" id="PF00501">
    <property type="entry name" value="AMP-binding"/>
    <property type="match status" value="1"/>
</dbReference>
<evidence type="ECO:0000256" key="1">
    <source>
        <dbReference type="ARBA" id="ARBA00006432"/>
    </source>
</evidence>
<feature type="region of interest" description="Disordered" evidence="3">
    <location>
        <begin position="704"/>
        <end position="736"/>
    </location>
</feature>
<dbReference type="InterPro" id="IPR029058">
    <property type="entry name" value="AB_hydrolase_fold"/>
</dbReference>
<protein>
    <submittedName>
        <fullName evidence="6">Alpha/beta fold hydrolase</fullName>
    </submittedName>
</protein>
<dbReference type="GO" id="GO:0031956">
    <property type="term" value="F:medium-chain fatty acid-CoA ligase activity"/>
    <property type="evidence" value="ECO:0007669"/>
    <property type="project" value="TreeGrafter"/>
</dbReference>
<feature type="compositionally biased region" description="Low complexity" evidence="3">
    <location>
        <begin position="720"/>
        <end position="736"/>
    </location>
</feature>